<keyword evidence="1" id="KW-0812">Transmembrane</keyword>
<keyword evidence="1" id="KW-1133">Transmembrane helix</keyword>
<accession>A0A024Q5E6</accession>
<dbReference type="OrthoDB" id="1653819at2"/>
<feature type="transmembrane region" description="Helical" evidence="1">
    <location>
        <begin position="7"/>
        <end position="27"/>
    </location>
</feature>
<reference evidence="2 3" key="1">
    <citation type="submission" date="2014-03" db="EMBL/GenBank/DDBJ databases">
        <authorList>
            <person name="Urmite Genomes U."/>
        </authorList>
    </citation>
    <scope>NUCLEOTIDE SEQUENCE [LARGE SCALE GENOMIC DNA]</scope>
    <source>
        <strain evidence="2 3">Vm-5</strain>
    </source>
</reference>
<dbReference type="STRING" id="1462526.BN990_00019"/>
<reference evidence="3" key="2">
    <citation type="submission" date="2014-05" db="EMBL/GenBank/DDBJ databases">
        <title>Draft genome sequence of Virgibacillus massiliensis Vm-5.</title>
        <authorList>
            <person name="Khelaifia S."/>
            <person name="Croce O."/>
            <person name="Lagier J.C."/>
            <person name="Raoult D."/>
        </authorList>
    </citation>
    <scope>NUCLEOTIDE SEQUENCE [LARGE SCALE GENOMIC DNA]</scope>
    <source>
        <strain evidence="3">Vm-5</strain>
    </source>
</reference>
<feature type="transmembrane region" description="Helical" evidence="1">
    <location>
        <begin position="68"/>
        <end position="91"/>
    </location>
</feature>
<organism evidence="2 3">
    <name type="scientific">Virgibacillus massiliensis</name>
    <dbReference type="NCBI Taxonomy" id="1462526"/>
    <lineage>
        <taxon>Bacteria</taxon>
        <taxon>Bacillati</taxon>
        <taxon>Bacillota</taxon>
        <taxon>Bacilli</taxon>
        <taxon>Bacillales</taxon>
        <taxon>Bacillaceae</taxon>
        <taxon>Virgibacillus</taxon>
    </lineage>
</organism>
<feature type="transmembrane region" description="Helical" evidence="1">
    <location>
        <begin position="39"/>
        <end position="61"/>
    </location>
</feature>
<proteinExistence type="predicted"/>
<evidence type="ECO:0000313" key="3">
    <source>
        <dbReference type="Proteomes" id="UP000028875"/>
    </source>
</evidence>
<dbReference type="InterPro" id="IPR019074">
    <property type="entry name" value="YabQ"/>
</dbReference>
<dbReference type="EMBL" id="CCDP010000001">
    <property type="protein sequence ID" value="CDQ37763.1"/>
    <property type="molecule type" value="Genomic_DNA"/>
</dbReference>
<feature type="transmembrane region" description="Helical" evidence="1">
    <location>
        <begin position="171"/>
        <end position="191"/>
    </location>
</feature>
<dbReference type="eggNOG" id="ENOG5032RAH">
    <property type="taxonomic scope" value="Bacteria"/>
</dbReference>
<protein>
    <submittedName>
        <fullName evidence="2">Spore protein YabQ</fullName>
    </submittedName>
</protein>
<dbReference type="RefSeq" id="WP_021290365.1">
    <property type="nucleotide sequence ID" value="NZ_BNER01000001.1"/>
</dbReference>
<dbReference type="AlphaFoldDB" id="A0A024Q5E6"/>
<evidence type="ECO:0000256" key="1">
    <source>
        <dbReference type="SAM" id="Phobius"/>
    </source>
</evidence>
<keyword evidence="3" id="KW-1185">Reference proteome</keyword>
<comment type="caution">
    <text evidence="2">The sequence shown here is derived from an EMBL/GenBank/DDBJ whole genome shotgun (WGS) entry which is preliminary data.</text>
</comment>
<gene>
    <name evidence="2" type="primary">yabQ</name>
    <name evidence="2" type="ORF">BN990_00019</name>
</gene>
<dbReference type="Proteomes" id="UP000028875">
    <property type="component" value="Unassembled WGS sequence"/>
</dbReference>
<keyword evidence="1" id="KW-0472">Membrane</keyword>
<name>A0A024Q5E6_9BACI</name>
<feature type="transmembrane region" description="Helical" evidence="1">
    <location>
        <begin position="127"/>
        <end position="151"/>
    </location>
</feature>
<evidence type="ECO:0000313" key="2">
    <source>
        <dbReference type="EMBL" id="CDQ37763.1"/>
    </source>
</evidence>
<sequence>MSLSTQFLTMITMIAGGFYLGLIQDTFRRFSAYWKDRRIMTYLMEVCFWLTQTMLLFYILFRINGGELRFYIIAACLLGFAFYQAVAANIYKKLLEYLIHIAANIYRFIENVVQALIISPIKWVVKLVYAIVLWLIKIIGTILLFILTVIITPFKWFFQLIYRLLPEKIQLYIFKVAGFYSTMKNICIKVMKYVKFKRR</sequence>
<feature type="transmembrane region" description="Helical" evidence="1">
    <location>
        <begin position="97"/>
        <end position="118"/>
    </location>
</feature>
<dbReference type="NCBIfam" id="TIGR02893">
    <property type="entry name" value="spore_yabQ"/>
    <property type="match status" value="1"/>
</dbReference>
<dbReference type="Pfam" id="PF09578">
    <property type="entry name" value="Spore_YabQ"/>
    <property type="match status" value="1"/>
</dbReference>